<sequence length="69" mass="7532">MGTKEEDQSLTKEMLSGFLSGEWLTIAHSLVSKIGRVVEKPFLSSTLVTYLDASGCHVLAHQFATPIHS</sequence>
<evidence type="ECO:0000313" key="1">
    <source>
        <dbReference type="EMBL" id="KAF3960733.1"/>
    </source>
</evidence>
<proteinExistence type="predicted"/>
<reference evidence="1" key="1">
    <citation type="submission" date="2020-03" db="EMBL/GenBank/DDBJ databases">
        <title>Castanea mollissima Vanexum genome sequencing.</title>
        <authorList>
            <person name="Staton M."/>
        </authorList>
    </citation>
    <scope>NUCLEOTIDE SEQUENCE</scope>
    <source>
        <tissue evidence="1">Leaf</tissue>
    </source>
</reference>
<keyword evidence="3" id="KW-1185">Reference proteome</keyword>
<gene>
    <name evidence="2" type="ORF">CMV_013970</name>
    <name evidence="1" type="ORF">CMV_014578</name>
</gene>
<comment type="caution">
    <text evidence="1">The sequence shown here is derived from an EMBL/GenBank/DDBJ whole genome shotgun (WGS) entry which is preliminary data.</text>
</comment>
<organism evidence="1 3">
    <name type="scientific">Castanea mollissima</name>
    <name type="common">Chinese chestnut</name>
    <dbReference type="NCBI Taxonomy" id="60419"/>
    <lineage>
        <taxon>Eukaryota</taxon>
        <taxon>Viridiplantae</taxon>
        <taxon>Streptophyta</taxon>
        <taxon>Embryophyta</taxon>
        <taxon>Tracheophyta</taxon>
        <taxon>Spermatophyta</taxon>
        <taxon>Magnoliopsida</taxon>
        <taxon>eudicotyledons</taxon>
        <taxon>Gunneridae</taxon>
        <taxon>Pentapetalae</taxon>
        <taxon>rosids</taxon>
        <taxon>fabids</taxon>
        <taxon>Fagales</taxon>
        <taxon>Fagaceae</taxon>
        <taxon>Castanea</taxon>
    </lineage>
</organism>
<protein>
    <submittedName>
        <fullName evidence="1">Uncharacterized protein</fullName>
    </submittedName>
</protein>
<dbReference type="EMBL" id="JRKL02001904">
    <property type="protein sequence ID" value="KAF3961411.1"/>
    <property type="molecule type" value="Genomic_DNA"/>
</dbReference>
<evidence type="ECO:0000313" key="3">
    <source>
        <dbReference type="Proteomes" id="UP000737018"/>
    </source>
</evidence>
<dbReference type="Proteomes" id="UP000737018">
    <property type="component" value="Unassembled WGS sequence"/>
</dbReference>
<dbReference type="AlphaFoldDB" id="A0A8J4VGX3"/>
<dbReference type="EMBL" id="JRKL02002049">
    <property type="protein sequence ID" value="KAF3960733.1"/>
    <property type="molecule type" value="Genomic_DNA"/>
</dbReference>
<name>A0A8J4VGX3_9ROSI</name>
<accession>A0A8J4VGX3</accession>
<evidence type="ECO:0000313" key="2">
    <source>
        <dbReference type="EMBL" id="KAF3961411.1"/>
    </source>
</evidence>